<evidence type="ECO:0000313" key="2">
    <source>
        <dbReference type="Proteomes" id="UP000651728"/>
    </source>
</evidence>
<proteinExistence type="predicted"/>
<dbReference type="RefSeq" id="WP_204287404.1">
    <property type="nucleotide sequence ID" value="NZ_BAABEJ010000002.1"/>
</dbReference>
<dbReference type="EMBL" id="BOOB01000037">
    <property type="protein sequence ID" value="GIH34605.1"/>
    <property type="molecule type" value="Genomic_DNA"/>
</dbReference>
<organism evidence="1 2">
    <name type="scientific">Microbispora amethystogenes</name>
    <dbReference type="NCBI Taxonomy" id="1427754"/>
    <lineage>
        <taxon>Bacteria</taxon>
        <taxon>Bacillati</taxon>
        <taxon>Actinomycetota</taxon>
        <taxon>Actinomycetes</taxon>
        <taxon>Streptosporangiales</taxon>
        <taxon>Streptosporangiaceae</taxon>
        <taxon>Microbispora</taxon>
    </lineage>
</organism>
<evidence type="ECO:0000313" key="1">
    <source>
        <dbReference type="EMBL" id="GIH34605.1"/>
    </source>
</evidence>
<protein>
    <submittedName>
        <fullName evidence="1">Uncharacterized protein</fullName>
    </submittedName>
</protein>
<dbReference type="Proteomes" id="UP000651728">
    <property type="component" value="Unassembled WGS sequence"/>
</dbReference>
<sequence length="61" mass="5980">MASARSGGDPIIDTAAALQNTLAAWVDRLGPWPIALAALALAALGATAAPTGRARTGLPAD</sequence>
<keyword evidence="2" id="KW-1185">Reference proteome</keyword>
<accession>A0ABQ4FII2</accession>
<gene>
    <name evidence="1" type="ORF">Mam01_47690</name>
</gene>
<reference evidence="1 2" key="1">
    <citation type="submission" date="2021-01" db="EMBL/GenBank/DDBJ databases">
        <title>Whole genome shotgun sequence of Microbispora amethystogenes NBRC 101907.</title>
        <authorList>
            <person name="Komaki H."/>
            <person name="Tamura T."/>
        </authorList>
    </citation>
    <scope>NUCLEOTIDE SEQUENCE [LARGE SCALE GENOMIC DNA]</scope>
    <source>
        <strain evidence="1 2">NBRC 101907</strain>
    </source>
</reference>
<name>A0ABQ4FII2_9ACTN</name>
<comment type="caution">
    <text evidence="1">The sequence shown here is derived from an EMBL/GenBank/DDBJ whole genome shotgun (WGS) entry which is preliminary data.</text>
</comment>